<organism evidence="2 3">
    <name type="scientific">Candidatus Phytoplasma pruni</name>
    <dbReference type="NCBI Taxonomy" id="479893"/>
    <lineage>
        <taxon>Bacteria</taxon>
        <taxon>Bacillati</taxon>
        <taxon>Mycoplasmatota</taxon>
        <taxon>Mollicutes</taxon>
        <taxon>Acholeplasmatales</taxon>
        <taxon>Acholeplasmataceae</taxon>
        <taxon>Candidatus Phytoplasma</taxon>
        <taxon>16SrIII (X-disease group)</taxon>
    </lineage>
</organism>
<gene>
    <name evidence="2" type="ORF">CPX_001266</name>
</gene>
<name>A0A0M1N0M7_9MOLU</name>
<keyword evidence="1" id="KW-0812">Transmembrane</keyword>
<dbReference type="AlphaFoldDB" id="A0A0M1N0M7"/>
<dbReference type="Proteomes" id="UP000037386">
    <property type="component" value="Unassembled WGS sequence"/>
</dbReference>
<evidence type="ECO:0000313" key="3">
    <source>
        <dbReference type="Proteomes" id="UP000037386"/>
    </source>
</evidence>
<reference evidence="3" key="1">
    <citation type="submission" date="2015-05" db="EMBL/GenBank/DDBJ databases">
        <title>Draft genome sequence of 'Candidatus Phytoplasma Pruni' strain CX, a plant pathogenic bacterium.</title>
        <authorList>
            <person name="Lee I.-M."/>
            <person name="Bottner-Parker K.D."/>
            <person name="Shao J."/>
            <person name="Gundersen-Rindal D.E."/>
            <person name="Zhao Y."/>
            <person name="Davis R.E."/>
        </authorList>
    </citation>
    <scope>NUCLEOTIDE SEQUENCE [LARGE SCALE GENOMIC DNA]</scope>
    <source>
        <strain evidence="3">CX</strain>
    </source>
</reference>
<feature type="transmembrane region" description="Helical" evidence="1">
    <location>
        <begin position="12"/>
        <end position="36"/>
    </location>
</feature>
<comment type="caution">
    <text evidence="2">The sequence shown here is derived from an EMBL/GenBank/DDBJ whole genome shotgun (WGS) entry which is preliminary data.</text>
</comment>
<sequence length="50" mass="5898">MEKKSKLNIYNIVLFLLLLIIACGVLFYILKILGFLEFIKKKLNKNKLNQ</sequence>
<dbReference type="PATRIC" id="fig|479893.3.peg.41"/>
<dbReference type="PROSITE" id="PS51257">
    <property type="entry name" value="PROKAR_LIPOPROTEIN"/>
    <property type="match status" value="1"/>
</dbReference>
<accession>A0A0M1N0M7</accession>
<keyword evidence="1" id="KW-0472">Membrane</keyword>
<evidence type="ECO:0000313" key="2">
    <source>
        <dbReference type="EMBL" id="KOR75706.1"/>
    </source>
</evidence>
<proteinExistence type="predicted"/>
<protein>
    <submittedName>
        <fullName evidence="2">AAA+ ATPase</fullName>
    </submittedName>
</protein>
<dbReference type="STRING" id="479893.CPX_001266"/>
<keyword evidence="1" id="KW-1133">Transmembrane helix</keyword>
<evidence type="ECO:0000256" key="1">
    <source>
        <dbReference type="SAM" id="Phobius"/>
    </source>
</evidence>
<dbReference type="EMBL" id="LHCF01000001">
    <property type="protein sequence ID" value="KOR75706.1"/>
    <property type="molecule type" value="Genomic_DNA"/>
</dbReference>